<accession>A0A1J5RXN5</accession>
<proteinExistence type="predicted"/>
<dbReference type="CDD" id="cd00093">
    <property type="entry name" value="HTH_XRE"/>
    <property type="match status" value="1"/>
</dbReference>
<dbReference type="EMBL" id="MLJW01000144">
    <property type="protein sequence ID" value="OIQ96719.1"/>
    <property type="molecule type" value="Genomic_DNA"/>
</dbReference>
<dbReference type="InterPro" id="IPR010982">
    <property type="entry name" value="Lambda_DNA-bd_dom_sf"/>
</dbReference>
<evidence type="ECO:0000313" key="3">
    <source>
        <dbReference type="EMBL" id="OIQ96719.1"/>
    </source>
</evidence>
<protein>
    <submittedName>
        <fullName evidence="3">HTH-type transcriptional regulator PuuR</fullName>
    </submittedName>
</protein>
<dbReference type="InterPro" id="IPR013096">
    <property type="entry name" value="Cupin_2"/>
</dbReference>
<dbReference type="Gene3D" id="1.10.260.40">
    <property type="entry name" value="lambda repressor-like DNA-binding domains"/>
    <property type="match status" value="1"/>
</dbReference>
<dbReference type="GO" id="GO:0005829">
    <property type="term" value="C:cytosol"/>
    <property type="evidence" value="ECO:0007669"/>
    <property type="project" value="TreeGrafter"/>
</dbReference>
<evidence type="ECO:0000259" key="2">
    <source>
        <dbReference type="PROSITE" id="PS50943"/>
    </source>
</evidence>
<dbReference type="InterPro" id="IPR014710">
    <property type="entry name" value="RmlC-like_jellyroll"/>
</dbReference>
<dbReference type="GO" id="GO:0003700">
    <property type="term" value="F:DNA-binding transcription factor activity"/>
    <property type="evidence" value="ECO:0007669"/>
    <property type="project" value="TreeGrafter"/>
</dbReference>
<gene>
    <name evidence="3" type="primary">puuR_1</name>
    <name evidence="3" type="ORF">GALL_213070</name>
</gene>
<dbReference type="Pfam" id="PF07883">
    <property type="entry name" value="Cupin_2"/>
    <property type="match status" value="1"/>
</dbReference>
<dbReference type="CDD" id="cd02209">
    <property type="entry name" value="cupin_XRE_C"/>
    <property type="match status" value="1"/>
</dbReference>
<feature type="domain" description="HTH cro/C1-type" evidence="2">
    <location>
        <begin position="27"/>
        <end position="81"/>
    </location>
</feature>
<dbReference type="PANTHER" id="PTHR46797:SF1">
    <property type="entry name" value="METHYLPHOSPHONATE SYNTHASE"/>
    <property type="match status" value="1"/>
</dbReference>
<dbReference type="InterPro" id="IPR050807">
    <property type="entry name" value="TransReg_Diox_bact_type"/>
</dbReference>
<dbReference type="Gene3D" id="2.60.120.10">
    <property type="entry name" value="Jelly Rolls"/>
    <property type="match status" value="1"/>
</dbReference>
<name>A0A1J5RXN5_9ZZZZ</name>
<evidence type="ECO:0000256" key="1">
    <source>
        <dbReference type="ARBA" id="ARBA00023125"/>
    </source>
</evidence>
<dbReference type="SUPFAM" id="SSF47413">
    <property type="entry name" value="lambda repressor-like DNA-binding domains"/>
    <property type="match status" value="1"/>
</dbReference>
<dbReference type="AlphaFoldDB" id="A0A1J5RXN5"/>
<dbReference type="PANTHER" id="PTHR46797">
    <property type="entry name" value="HTH-TYPE TRANSCRIPTIONAL REGULATOR"/>
    <property type="match status" value="1"/>
</dbReference>
<keyword evidence="1" id="KW-0238">DNA-binding</keyword>
<sequence length="212" mass="23656">MASKKETETTQVDTENKSLGRHLGTTIRQLRLQHNLTIAAVSEKAGISRGMLSKIENSLAATSLETLEQLANALGVTLSKLFQNYNLPRGAAQLVKKGEGMEVVRRGTRVGHTYQLLAYDQGPQKTFEPFLISLEDSCEEFPSFEHPGTEFIHMLEGKLEYRVGKDTFVLNSGDSLTFNGEIPHRPETLIETPIKFLAIIHYDAPNLENIEE</sequence>
<dbReference type="SUPFAM" id="SSF51182">
    <property type="entry name" value="RmlC-like cupins"/>
    <property type="match status" value="1"/>
</dbReference>
<dbReference type="SMART" id="SM00530">
    <property type="entry name" value="HTH_XRE"/>
    <property type="match status" value="1"/>
</dbReference>
<dbReference type="InterPro" id="IPR011051">
    <property type="entry name" value="RmlC_Cupin_sf"/>
</dbReference>
<reference evidence="3" key="1">
    <citation type="submission" date="2016-10" db="EMBL/GenBank/DDBJ databases">
        <title>Sequence of Gallionella enrichment culture.</title>
        <authorList>
            <person name="Poehlein A."/>
            <person name="Muehling M."/>
            <person name="Daniel R."/>
        </authorList>
    </citation>
    <scope>NUCLEOTIDE SEQUENCE</scope>
</reference>
<dbReference type="InterPro" id="IPR001387">
    <property type="entry name" value="Cro/C1-type_HTH"/>
</dbReference>
<dbReference type="Pfam" id="PF01381">
    <property type="entry name" value="HTH_3"/>
    <property type="match status" value="1"/>
</dbReference>
<organism evidence="3">
    <name type="scientific">mine drainage metagenome</name>
    <dbReference type="NCBI Taxonomy" id="410659"/>
    <lineage>
        <taxon>unclassified sequences</taxon>
        <taxon>metagenomes</taxon>
        <taxon>ecological metagenomes</taxon>
    </lineage>
</organism>
<dbReference type="PROSITE" id="PS50943">
    <property type="entry name" value="HTH_CROC1"/>
    <property type="match status" value="1"/>
</dbReference>
<dbReference type="GO" id="GO:0003677">
    <property type="term" value="F:DNA binding"/>
    <property type="evidence" value="ECO:0007669"/>
    <property type="project" value="UniProtKB-KW"/>
</dbReference>
<comment type="caution">
    <text evidence="3">The sequence shown here is derived from an EMBL/GenBank/DDBJ whole genome shotgun (WGS) entry which is preliminary data.</text>
</comment>